<keyword evidence="2" id="KW-1185">Reference proteome</keyword>
<reference evidence="1 2" key="3">
    <citation type="journal article" date="2013" name="Rice">
        <title>Improvement of the Oryza sativa Nipponbare reference genome using next generation sequence and optical map data.</title>
        <authorList>
            <person name="Kawahara Y."/>
            <person name="de la Bastide M."/>
            <person name="Hamilton J.P."/>
            <person name="Kanamori H."/>
            <person name="McCombie W.R."/>
            <person name="Ouyang S."/>
            <person name="Schwartz D.C."/>
            <person name="Tanaka T."/>
            <person name="Wu J."/>
            <person name="Zhou S."/>
            <person name="Childs K.L."/>
            <person name="Davidson R.M."/>
            <person name="Lin H."/>
            <person name="Quesada-Ocampo L."/>
            <person name="Vaillancourt B."/>
            <person name="Sakai H."/>
            <person name="Lee S.S."/>
            <person name="Kim J."/>
            <person name="Numa H."/>
            <person name="Itoh T."/>
            <person name="Buell C.R."/>
            <person name="Matsumoto T."/>
        </authorList>
    </citation>
    <scope>NUCLEOTIDE SEQUENCE [LARGE SCALE GENOMIC DNA]</scope>
    <source>
        <strain evidence="2">cv. Nipponbare</strain>
    </source>
</reference>
<dbReference type="Proteomes" id="UP000059680">
    <property type="component" value="Chromosome 5"/>
</dbReference>
<reference evidence="2" key="1">
    <citation type="journal article" date="2005" name="Nature">
        <title>The map-based sequence of the rice genome.</title>
        <authorList>
            <consortium name="International rice genome sequencing project (IRGSP)"/>
            <person name="Matsumoto T."/>
            <person name="Wu J."/>
            <person name="Kanamori H."/>
            <person name="Katayose Y."/>
            <person name="Fujisawa M."/>
            <person name="Namiki N."/>
            <person name="Mizuno H."/>
            <person name="Yamamoto K."/>
            <person name="Antonio B.A."/>
            <person name="Baba T."/>
            <person name="Sakata K."/>
            <person name="Nagamura Y."/>
            <person name="Aoki H."/>
            <person name="Arikawa K."/>
            <person name="Arita K."/>
            <person name="Bito T."/>
            <person name="Chiden Y."/>
            <person name="Fujitsuka N."/>
            <person name="Fukunaka R."/>
            <person name="Hamada M."/>
            <person name="Harada C."/>
            <person name="Hayashi A."/>
            <person name="Hijishita S."/>
            <person name="Honda M."/>
            <person name="Hosokawa S."/>
            <person name="Ichikawa Y."/>
            <person name="Idonuma A."/>
            <person name="Iijima M."/>
            <person name="Ikeda M."/>
            <person name="Ikeno M."/>
            <person name="Ito K."/>
            <person name="Ito S."/>
            <person name="Ito T."/>
            <person name="Ito Y."/>
            <person name="Ito Y."/>
            <person name="Iwabuchi A."/>
            <person name="Kamiya K."/>
            <person name="Karasawa W."/>
            <person name="Kurita K."/>
            <person name="Katagiri S."/>
            <person name="Kikuta A."/>
            <person name="Kobayashi H."/>
            <person name="Kobayashi N."/>
            <person name="Machita K."/>
            <person name="Maehara T."/>
            <person name="Masukawa M."/>
            <person name="Mizubayashi T."/>
            <person name="Mukai Y."/>
            <person name="Nagasaki H."/>
            <person name="Nagata Y."/>
            <person name="Naito S."/>
            <person name="Nakashima M."/>
            <person name="Nakama Y."/>
            <person name="Nakamichi Y."/>
            <person name="Nakamura M."/>
            <person name="Meguro A."/>
            <person name="Negishi M."/>
            <person name="Ohta I."/>
            <person name="Ohta T."/>
            <person name="Okamoto M."/>
            <person name="Ono N."/>
            <person name="Saji S."/>
            <person name="Sakaguchi M."/>
            <person name="Sakai K."/>
            <person name="Shibata M."/>
            <person name="Shimokawa T."/>
            <person name="Song J."/>
            <person name="Takazaki Y."/>
            <person name="Terasawa K."/>
            <person name="Tsugane M."/>
            <person name="Tsuji K."/>
            <person name="Ueda S."/>
            <person name="Waki K."/>
            <person name="Yamagata H."/>
            <person name="Yamamoto M."/>
            <person name="Yamamoto S."/>
            <person name="Yamane H."/>
            <person name="Yoshiki S."/>
            <person name="Yoshihara R."/>
            <person name="Yukawa K."/>
            <person name="Zhong H."/>
            <person name="Yano M."/>
            <person name="Yuan Q."/>
            <person name="Ouyang S."/>
            <person name="Liu J."/>
            <person name="Jones K.M."/>
            <person name="Gansberger K."/>
            <person name="Moffat K."/>
            <person name="Hill J."/>
            <person name="Bera J."/>
            <person name="Fadrosh D."/>
            <person name="Jin S."/>
            <person name="Johri S."/>
            <person name="Kim M."/>
            <person name="Overton L."/>
            <person name="Reardon M."/>
            <person name="Tsitrin T."/>
            <person name="Vuong H."/>
            <person name="Weaver B."/>
            <person name="Ciecko A."/>
            <person name="Tallon L."/>
            <person name="Jackson J."/>
            <person name="Pai G."/>
            <person name="Aken S.V."/>
            <person name="Utterback T."/>
            <person name="Reidmuller S."/>
            <person name="Feldblyum T."/>
            <person name="Hsiao J."/>
            <person name="Zismann V."/>
            <person name="Iobst S."/>
            <person name="de Vazeille A.R."/>
            <person name="Buell C.R."/>
            <person name="Ying K."/>
            <person name="Li Y."/>
            <person name="Lu T."/>
            <person name="Huang Y."/>
            <person name="Zhao Q."/>
            <person name="Feng Q."/>
            <person name="Zhang L."/>
            <person name="Zhu J."/>
            <person name="Weng Q."/>
            <person name="Mu J."/>
            <person name="Lu Y."/>
            <person name="Fan D."/>
            <person name="Liu Y."/>
            <person name="Guan J."/>
            <person name="Zhang Y."/>
            <person name="Yu S."/>
            <person name="Liu X."/>
            <person name="Zhang Y."/>
            <person name="Hong G."/>
            <person name="Han B."/>
            <person name="Choisne N."/>
            <person name="Demange N."/>
            <person name="Orjeda G."/>
            <person name="Samain S."/>
            <person name="Cattolico L."/>
            <person name="Pelletier E."/>
            <person name="Couloux A."/>
            <person name="Segurens B."/>
            <person name="Wincker P."/>
            <person name="D'Hont A."/>
            <person name="Scarpelli C."/>
            <person name="Weissenbach J."/>
            <person name="Salanoubat M."/>
            <person name="Quetier F."/>
            <person name="Yu Y."/>
            <person name="Kim H.R."/>
            <person name="Rambo T."/>
            <person name="Currie J."/>
            <person name="Collura K."/>
            <person name="Luo M."/>
            <person name="Yang T."/>
            <person name="Ammiraju J.S.S."/>
            <person name="Engler F."/>
            <person name="Soderlund C."/>
            <person name="Wing R.A."/>
            <person name="Palmer L.E."/>
            <person name="de la Bastide M."/>
            <person name="Spiegel L."/>
            <person name="Nascimento L."/>
            <person name="Zutavern T."/>
            <person name="O'Shaughnessy A."/>
            <person name="Dike S."/>
            <person name="Dedhia N."/>
            <person name="Preston R."/>
            <person name="Balija V."/>
            <person name="McCombie W.R."/>
            <person name="Chow T."/>
            <person name="Chen H."/>
            <person name="Chung M."/>
            <person name="Chen C."/>
            <person name="Shaw J."/>
            <person name="Wu H."/>
            <person name="Hsiao K."/>
            <person name="Chao Y."/>
            <person name="Chu M."/>
            <person name="Cheng C."/>
            <person name="Hour A."/>
            <person name="Lee P."/>
            <person name="Lin S."/>
            <person name="Lin Y."/>
            <person name="Liou J."/>
            <person name="Liu S."/>
            <person name="Hsing Y."/>
            <person name="Raghuvanshi S."/>
            <person name="Mohanty A."/>
            <person name="Bharti A.K."/>
            <person name="Gaur A."/>
            <person name="Gupta V."/>
            <person name="Kumar D."/>
            <person name="Ravi V."/>
            <person name="Vij S."/>
            <person name="Kapur A."/>
            <person name="Khurana P."/>
            <person name="Khurana P."/>
            <person name="Khurana J.P."/>
            <person name="Tyagi A.K."/>
            <person name="Gaikwad K."/>
            <person name="Singh A."/>
            <person name="Dalal V."/>
            <person name="Srivastava S."/>
            <person name="Dixit A."/>
            <person name="Pal A.K."/>
            <person name="Ghazi I.A."/>
            <person name="Yadav M."/>
            <person name="Pandit A."/>
            <person name="Bhargava A."/>
            <person name="Sureshbabu K."/>
            <person name="Batra K."/>
            <person name="Sharma T.R."/>
            <person name="Mohapatra T."/>
            <person name="Singh N.K."/>
            <person name="Messing J."/>
            <person name="Nelson A.B."/>
            <person name="Fuks G."/>
            <person name="Kavchok S."/>
            <person name="Keizer G."/>
            <person name="Linton E."/>
            <person name="Llaca V."/>
            <person name="Song R."/>
            <person name="Tanyolac B."/>
            <person name="Young S."/>
            <person name="Ho-Il K."/>
            <person name="Hahn J.H."/>
            <person name="Sangsakoo G."/>
            <person name="Vanavichit A."/>
            <person name="de Mattos Luiz.A.T."/>
            <person name="Zimmer P.D."/>
            <person name="Malone G."/>
            <person name="Dellagostin O."/>
            <person name="de Oliveira A.C."/>
            <person name="Bevan M."/>
            <person name="Bancroft I."/>
            <person name="Minx P."/>
            <person name="Cordum H."/>
            <person name="Wilson R."/>
            <person name="Cheng Z."/>
            <person name="Jin W."/>
            <person name="Jiang J."/>
            <person name="Leong S.A."/>
            <person name="Iwama H."/>
            <person name="Gojobori T."/>
            <person name="Itoh T."/>
            <person name="Niimura Y."/>
            <person name="Fujii Y."/>
            <person name="Habara T."/>
            <person name="Sakai H."/>
            <person name="Sato Y."/>
            <person name="Wilson G."/>
            <person name="Kumar K."/>
            <person name="McCouch S."/>
            <person name="Juretic N."/>
            <person name="Hoen D."/>
            <person name="Wright S."/>
            <person name="Bruskiewich R."/>
            <person name="Bureau T."/>
            <person name="Miyao A."/>
            <person name="Hirochika H."/>
            <person name="Nishikawa T."/>
            <person name="Kadowaki K."/>
            <person name="Sugiura M."/>
            <person name="Burr B."/>
            <person name="Sasaki T."/>
        </authorList>
    </citation>
    <scope>NUCLEOTIDE SEQUENCE [LARGE SCALE GENOMIC DNA]</scope>
    <source>
        <strain evidence="2">cv. Nipponbare</strain>
    </source>
</reference>
<evidence type="ECO:0000313" key="1">
    <source>
        <dbReference type="EMBL" id="BAS92577.1"/>
    </source>
</evidence>
<evidence type="ECO:0000313" key="2">
    <source>
        <dbReference type="Proteomes" id="UP000059680"/>
    </source>
</evidence>
<dbReference type="PaxDb" id="39947-A0A0N7KK93"/>
<accession>A0A0N7KK93</accession>
<dbReference type="Gramene" id="Os05t0182550-00">
    <property type="protein sequence ID" value="Os05t0182550-00"/>
    <property type="gene ID" value="Os05g0182550"/>
</dbReference>
<dbReference type="AlphaFoldDB" id="A0A0N7KK93"/>
<proteinExistence type="predicted"/>
<protein>
    <submittedName>
        <fullName evidence="1">Os05g0182550 protein</fullName>
    </submittedName>
</protein>
<sequence length="76" mass="9519">MKHPRNKSHCRWLVRIIFSKLKCQLERTWRWRSKHNLTVIPKHYIVVLWGPTYASWRILHQSFEIPHQPLPCWRRH</sequence>
<dbReference type="InParanoid" id="A0A0N7KK93"/>
<name>A0A0N7KK93_ORYSJ</name>
<reference evidence="1 2" key="2">
    <citation type="journal article" date="2013" name="Plant Cell Physiol.">
        <title>Rice Annotation Project Database (RAP-DB): an integrative and interactive database for rice genomics.</title>
        <authorList>
            <person name="Sakai H."/>
            <person name="Lee S.S."/>
            <person name="Tanaka T."/>
            <person name="Numa H."/>
            <person name="Kim J."/>
            <person name="Kawahara Y."/>
            <person name="Wakimoto H."/>
            <person name="Yang C.C."/>
            <person name="Iwamoto M."/>
            <person name="Abe T."/>
            <person name="Yamada Y."/>
            <person name="Muto A."/>
            <person name="Inokuchi H."/>
            <person name="Ikemura T."/>
            <person name="Matsumoto T."/>
            <person name="Sasaki T."/>
            <person name="Itoh T."/>
        </authorList>
    </citation>
    <scope>NUCLEOTIDE SEQUENCE [LARGE SCALE GENOMIC DNA]</scope>
    <source>
        <strain evidence="2">cv. Nipponbare</strain>
    </source>
</reference>
<feature type="non-terminal residue" evidence="1">
    <location>
        <position position="1"/>
    </location>
</feature>
<organism evidence="1 2">
    <name type="scientific">Oryza sativa subsp. japonica</name>
    <name type="common">Rice</name>
    <dbReference type="NCBI Taxonomy" id="39947"/>
    <lineage>
        <taxon>Eukaryota</taxon>
        <taxon>Viridiplantae</taxon>
        <taxon>Streptophyta</taxon>
        <taxon>Embryophyta</taxon>
        <taxon>Tracheophyta</taxon>
        <taxon>Spermatophyta</taxon>
        <taxon>Magnoliopsida</taxon>
        <taxon>Liliopsida</taxon>
        <taxon>Poales</taxon>
        <taxon>Poaceae</taxon>
        <taxon>BOP clade</taxon>
        <taxon>Oryzoideae</taxon>
        <taxon>Oryzeae</taxon>
        <taxon>Oryzinae</taxon>
        <taxon>Oryza</taxon>
        <taxon>Oryza sativa</taxon>
    </lineage>
</organism>
<gene>
    <name evidence="1" type="ordered locus">Os05g0182550</name>
    <name evidence="1" type="ORF">OSNPB_050182550</name>
</gene>
<dbReference type="EMBL" id="AP014961">
    <property type="protein sequence ID" value="BAS92577.1"/>
    <property type="molecule type" value="Genomic_DNA"/>
</dbReference>